<dbReference type="EMBL" id="JANKBY010000526">
    <property type="protein sequence ID" value="MCR1825050.1"/>
    <property type="molecule type" value="Genomic_DNA"/>
</dbReference>
<protein>
    <submittedName>
        <fullName evidence="1">Uncharacterized protein</fullName>
    </submittedName>
</protein>
<reference evidence="1" key="1">
    <citation type="submission" date="2022-07" db="EMBL/GenBank/DDBJ databases">
        <title>Enhanced cultured diversity of the mouse gut microbiota enables custom-made synthetic communities.</title>
        <authorList>
            <person name="Afrizal A."/>
        </authorList>
    </citation>
    <scope>NUCLEOTIDE SEQUENCE</scope>
    <source>
        <strain evidence="1">DSM 29186</strain>
    </source>
</reference>
<keyword evidence="2" id="KW-1185">Reference proteome</keyword>
<organism evidence="1 2">
    <name type="scientific">Terrisporobacter muris</name>
    <dbReference type="NCBI Taxonomy" id="2963284"/>
    <lineage>
        <taxon>Bacteria</taxon>
        <taxon>Bacillati</taxon>
        <taxon>Bacillota</taxon>
        <taxon>Clostridia</taxon>
        <taxon>Peptostreptococcales</taxon>
        <taxon>Peptostreptococcaceae</taxon>
        <taxon>Terrisporobacter</taxon>
    </lineage>
</organism>
<dbReference type="Proteomes" id="UP001140817">
    <property type="component" value="Unassembled WGS sequence"/>
</dbReference>
<evidence type="ECO:0000313" key="2">
    <source>
        <dbReference type="Proteomes" id="UP001140817"/>
    </source>
</evidence>
<dbReference type="RefSeq" id="WP_079768060.1">
    <property type="nucleotide sequence ID" value="NZ_JANKBY010000526.1"/>
</dbReference>
<comment type="caution">
    <text evidence="1">The sequence shown here is derived from an EMBL/GenBank/DDBJ whole genome shotgun (WGS) entry which is preliminary data.</text>
</comment>
<dbReference type="AlphaFoldDB" id="A0A9X2MEB2"/>
<evidence type="ECO:0000313" key="1">
    <source>
        <dbReference type="EMBL" id="MCR1825050.1"/>
    </source>
</evidence>
<gene>
    <name evidence="1" type="ORF">NSA58_20005</name>
</gene>
<name>A0A9X2MEB2_9FIRM</name>
<accession>A0A9X2MEB2</accession>
<proteinExistence type="predicted"/>
<sequence>MMITNKSEVINKLFFKELQELIHKFNNMDTRTIQIIESIYLDMKDSNLKEYLLSEKDKLEEVVQYYNSNEIDINEITFFAWCNWHIEEMSIRACDSYYMDLWENGYTEIDEYLIYSNSRDLKDYIRDKLDDMLESSYDIDRLFDKDQIIDFWLEGTSKNELIDEMIYSTEIEDILDINPDYCFTFSDDKEYVYANI</sequence>